<dbReference type="AlphaFoldDB" id="A0A1T2XMU9"/>
<keyword evidence="4" id="KW-0732">Signal</keyword>
<evidence type="ECO:0000313" key="9">
    <source>
        <dbReference type="Proteomes" id="UP000190188"/>
    </source>
</evidence>
<dbReference type="Gene3D" id="3.20.20.80">
    <property type="entry name" value="Glycosidases"/>
    <property type="match status" value="1"/>
</dbReference>
<evidence type="ECO:0000256" key="1">
    <source>
        <dbReference type="ARBA" id="ARBA00004071"/>
    </source>
</evidence>
<protein>
    <recommendedName>
        <fullName evidence="3">alpha-L-fucosidase</fullName>
        <ecNumber evidence="3">3.2.1.51</ecNumber>
    </recommendedName>
</protein>
<comment type="similarity">
    <text evidence="2">Belongs to the glycosyl hydrolase 29 family.</text>
</comment>
<reference evidence="8 9" key="1">
    <citation type="submission" date="2017-01" db="EMBL/GenBank/DDBJ databases">
        <title>Genome analysis of Paenibacillus selenitrireducens ES3-24.</title>
        <authorList>
            <person name="Xu D."/>
            <person name="Yao R."/>
            <person name="Zheng S."/>
        </authorList>
    </citation>
    <scope>NUCLEOTIDE SEQUENCE [LARGE SCALE GENOMIC DNA]</scope>
    <source>
        <strain evidence="8 9">ES3-24</strain>
    </source>
</reference>
<dbReference type="SUPFAM" id="SSF51445">
    <property type="entry name" value="(Trans)glycosidases"/>
    <property type="match status" value="1"/>
</dbReference>
<name>A0A1T2XMU9_9BACL</name>
<dbReference type="GO" id="GO:0006004">
    <property type="term" value="P:fucose metabolic process"/>
    <property type="evidence" value="ECO:0007669"/>
    <property type="project" value="InterPro"/>
</dbReference>
<keyword evidence="6" id="KW-0326">Glycosidase</keyword>
<dbReference type="RefSeq" id="WP_078496923.1">
    <property type="nucleotide sequence ID" value="NZ_MSZX01000001.1"/>
</dbReference>
<evidence type="ECO:0000256" key="3">
    <source>
        <dbReference type="ARBA" id="ARBA00012662"/>
    </source>
</evidence>
<evidence type="ECO:0000256" key="5">
    <source>
        <dbReference type="ARBA" id="ARBA00022801"/>
    </source>
</evidence>
<dbReference type="GO" id="GO:0016139">
    <property type="term" value="P:glycoside catabolic process"/>
    <property type="evidence" value="ECO:0007669"/>
    <property type="project" value="TreeGrafter"/>
</dbReference>
<dbReference type="InterPro" id="IPR057739">
    <property type="entry name" value="Glyco_hydro_29_N"/>
</dbReference>
<dbReference type="Gene3D" id="2.60.120.260">
    <property type="entry name" value="Galactose-binding domain-like"/>
    <property type="match status" value="1"/>
</dbReference>
<evidence type="ECO:0000256" key="2">
    <source>
        <dbReference type="ARBA" id="ARBA00007951"/>
    </source>
</evidence>
<dbReference type="PRINTS" id="PR00741">
    <property type="entry name" value="GLHYDRLASE29"/>
</dbReference>
<sequence>MITNSIVKPTPRQLDYQDWEFGLFVHFGLRTFYEGYVDFDPRGMSPTMFNPEQLDCEQWIRTAKEAGMNYAVLTAKHHDGFSNWPSQYSTFSVAQSPWKEGKGDVVREFVEACRKYDVKPGLYYSPFDGSADFYNQDEQAYDDYFVNQITELLGNYGDIDILWFDGCGSEDHEYDWKRIIGEIRRLQPNILIFNMGDPNFRWVGNEDGIAPVPCWNVVDALEFSIMTEEKESLSEKLWLPAECDVQMRSNWFYSDSDDHTIKSLDQLMGLYYYSVGRGTNLLLNIGPDRQGLLPALDVKQLSDMGAEIRRRFDNPIATISGASNPSMEWVYEPAQPHLVDHIVIQEDLSEGEHIRQFQINIMTEKSHRTVPVYVGQNIGHKAIIRIPPVKARSIALAVTQTDGQPSIQEMSFYYVGE</sequence>
<accession>A0A1T2XMU9</accession>
<evidence type="ECO:0000313" key="8">
    <source>
        <dbReference type="EMBL" id="OPA81194.1"/>
    </source>
</evidence>
<proteinExistence type="inferred from homology"/>
<dbReference type="GO" id="GO:0005764">
    <property type="term" value="C:lysosome"/>
    <property type="evidence" value="ECO:0007669"/>
    <property type="project" value="TreeGrafter"/>
</dbReference>
<dbReference type="OrthoDB" id="107551at2"/>
<dbReference type="EMBL" id="MSZX01000001">
    <property type="protein sequence ID" value="OPA81194.1"/>
    <property type="molecule type" value="Genomic_DNA"/>
</dbReference>
<comment type="caution">
    <text evidence="8">The sequence shown here is derived from an EMBL/GenBank/DDBJ whole genome shotgun (WGS) entry which is preliminary data.</text>
</comment>
<dbReference type="PANTHER" id="PTHR10030">
    <property type="entry name" value="ALPHA-L-FUCOSIDASE"/>
    <property type="match status" value="1"/>
</dbReference>
<dbReference type="Pfam" id="PF01120">
    <property type="entry name" value="Alpha_L_fucos"/>
    <property type="match status" value="1"/>
</dbReference>
<dbReference type="EC" id="3.2.1.51" evidence="3"/>
<dbReference type="InterPro" id="IPR000933">
    <property type="entry name" value="Glyco_hydro_29"/>
</dbReference>
<evidence type="ECO:0000259" key="7">
    <source>
        <dbReference type="Pfam" id="PF01120"/>
    </source>
</evidence>
<keyword evidence="5" id="KW-0378">Hydrolase</keyword>
<comment type="function">
    <text evidence="1">Alpha-L-fucosidase is responsible for hydrolyzing the alpha-1,6-linked fucose joined to the reducing-end N-acetylglucosamine of the carbohydrate moieties of glycoproteins.</text>
</comment>
<dbReference type="Proteomes" id="UP000190188">
    <property type="component" value="Unassembled WGS sequence"/>
</dbReference>
<dbReference type="GO" id="GO:0004560">
    <property type="term" value="F:alpha-L-fucosidase activity"/>
    <property type="evidence" value="ECO:0007669"/>
    <property type="project" value="InterPro"/>
</dbReference>
<dbReference type="InterPro" id="IPR016286">
    <property type="entry name" value="FUC_metazoa-typ"/>
</dbReference>
<dbReference type="InterPro" id="IPR017853">
    <property type="entry name" value="GH"/>
</dbReference>
<keyword evidence="9" id="KW-1185">Reference proteome</keyword>
<dbReference type="STRING" id="1324314.BVG16_02370"/>
<dbReference type="SMART" id="SM00812">
    <property type="entry name" value="Alpha_L_fucos"/>
    <property type="match status" value="1"/>
</dbReference>
<feature type="domain" description="Glycoside hydrolase family 29 N-terminal" evidence="7">
    <location>
        <begin position="47"/>
        <end position="306"/>
    </location>
</feature>
<evidence type="ECO:0000256" key="6">
    <source>
        <dbReference type="ARBA" id="ARBA00023295"/>
    </source>
</evidence>
<dbReference type="PANTHER" id="PTHR10030:SF37">
    <property type="entry name" value="ALPHA-L-FUCOSIDASE-RELATED"/>
    <property type="match status" value="1"/>
</dbReference>
<evidence type="ECO:0000256" key="4">
    <source>
        <dbReference type="ARBA" id="ARBA00022729"/>
    </source>
</evidence>
<gene>
    <name evidence="8" type="ORF">BVG16_02370</name>
</gene>
<organism evidence="8 9">
    <name type="scientific">Paenibacillus selenitireducens</name>
    <dbReference type="NCBI Taxonomy" id="1324314"/>
    <lineage>
        <taxon>Bacteria</taxon>
        <taxon>Bacillati</taxon>
        <taxon>Bacillota</taxon>
        <taxon>Bacilli</taxon>
        <taxon>Bacillales</taxon>
        <taxon>Paenibacillaceae</taxon>
        <taxon>Paenibacillus</taxon>
    </lineage>
</organism>